<gene>
    <name evidence="2" type="ORF">g.41583</name>
</gene>
<proteinExistence type="predicted"/>
<organism evidence="2">
    <name type="scientific">Cuerna arida</name>
    <dbReference type="NCBI Taxonomy" id="1464854"/>
    <lineage>
        <taxon>Eukaryota</taxon>
        <taxon>Metazoa</taxon>
        <taxon>Ecdysozoa</taxon>
        <taxon>Arthropoda</taxon>
        <taxon>Hexapoda</taxon>
        <taxon>Insecta</taxon>
        <taxon>Pterygota</taxon>
        <taxon>Neoptera</taxon>
        <taxon>Paraneoptera</taxon>
        <taxon>Hemiptera</taxon>
        <taxon>Auchenorrhyncha</taxon>
        <taxon>Membracoidea</taxon>
        <taxon>Cicadellidae</taxon>
        <taxon>Cicadellinae</taxon>
        <taxon>Proconiini</taxon>
        <taxon>Cuerna</taxon>
    </lineage>
</organism>
<dbReference type="EMBL" id="GECZ01029997">
    <property type="protein sequence ID" value="JAS39772.1"/>
    <property type="molecule type" value="Transcribed_RNA"/>
</dbReference>
<dbReference type="PANTHER" id="PTHR33332">
    <property type="entry name" value="REVERSE TRANSCRIPTASE DOMAIN-CONTAINING PROTEIN"/>
    <property type="match status" value="1"/>
</dbReference>
<accession>A0A1B6EPB7</accession>
<evidence type="ECO:0000259" key="1">
    <source>
        <dbReference type="PROSITE" id="PS50878"/>
    </source>
</evidence>
<dbReference type="InterPro" id="IPR043502">
    <property type="entry name" value="DNA/RNA_pol_sf"/>
</dbReference>
<dbReference type="GO" id="GO:0071897">
    <property type="term" value="P:DNA biosynthetic process"/>
    <property type="evidence" value="ECO:0007669"/>
    <property type="project" value="UniProtKB-ARBA"/>
</dbReference>
<dbReference type="Pfam" id="PF00078">
    <property type="entry name" value="RVT_1"/>
    <property type="match status" value="1"/>
</dbReference>
<dbReference type="InterPro" id="IPR000477">
    <property type="entry name" value="RT_dom"/>
</dbReference>
<feature type="domain" description="Reverse transcriptase" evidence="1">
    <location>
        <begin position="1"/>
        <end position="273"/>
    </location>
</feature>
<dbReference type="PROSITE" id="PS50878">
    <property type="entry name" value="RT_POL"/>
    <property type="match status" value="1"/>
</dbReference>
<dbReference type="AlphaFoldDB" id="A0A1B6EPB7"/>
<reference evidence="2" key="1">
    <citation type="submission" date="2015-11" db="EMBL/GenBank/DDBJ databases">
        <title>De novo transcriptome assembly of four potential Pierce s Disease insect vectors from Arizona vineyards.</title>
        <authorList>
            <person name="Tassone E.E."/>
        </authorList>
    </citation>
    <scope>NUCLEOTIDE SEQUENCE</scope>
</reference>
<dbReference type="SUPFAM" id="SSF56672">
    <property type="entry name" value="DNA/RNA polymerases"/>
    <property type="match status" value="1"/>
</dbReference>
<dbReference type="CDD" id="cd01650">
    <property type="entry name" value="RT_nLTR_like"/>
    <property type="match status" value="1"/>
</dbReference>
<protein>
    <recommendedName>
        <fullName evidence="1">Reverse transcriptase domain-containing protein</fullName>
    </recommendedName>
</protein>
<evidence type="ECO:0000313" key="2">
    <source>
        <dbReference type="EMBL" id="JAS39772.1"/>
    </source>
</evidence>
<name>A0A1B6EPB7_9HEMI</name>
<sequence>MSMAQGTFPSKLKIAKVFPKHKQGDLQNISNYRPISLLSSVSKLMEKIIKVRIQEHLSQNQSLTNSQHGFVTGKSTTTALIDLAEYIIENIENGNTITSLYLDLSKAFDSLGHDLILAKLQNLGIQRTALKWFASYLKGRSQMVEIKHKTKGFTSTVRSELLPTNRGVPQGSVLGPVLFVLFINDFPEHLEEYSKMVMYADDTVLLTANRNVDLLEVNTFIAFNMTQDYCMKNDLVLNESKTKQMTFGNKKSTVSEMPNLTAADEIKHLGVILDENLSWNSHVANLCLKLGSALYAIKRIKATSTPEATRTAYHALFESHVRYGITVWGGSTMGNLNRVLVMQKRAIRVISGLSPRQSCRDAFKNLNILTVTSIYILDTVHYCVTKDPPKQSDVHEHNTRYAGNYVLPGHRTAMYERKPLYAGVKMLNKLPDHLKVGGPVLMKRKLRRWLLDKAFYTLNEFFAWEDQTQH</sequence>